<evidence type="ECO:0000313" key="2">
    <source>
        <dbReference type="EMBL" id="KAJ5068476.1"/>
    </source>
</evidence>
<reference evidence="2" key="1">
    <citation type="submission" date="2022-10" db="EMBL/GenBank/DDBJ databases">
        <title>Novel sulphate-reducing endosymbionts in the free-living metamonad Anaeramoeba.</title>
        <authorList>
            <person name="Jerlstrom-Hultqvist J."/>
            <person name="Cepicka I."/>
            <person name="Gallot-Lavallee L."/>
            <person name="Salas-Leiva D."/>
            <person name="Curtis B.A."/>
            <person name="Zahonova K."/>
            <person name="Pipaliya S."/>
            <person name="Dacks J."/>
            <person name="Roger A.J."/>
        </authorList>
    </citation>
    <scope>NUCLEOTIDE SEQUENCE</scope>
    <source>
        <strain evidence="2">BMAN</strain>
    </source>
</reference>
<evidence type="ECO:0000313" key="3">
    <source>
        <dbReference type="Proteomes" id="UP001149090"/>
    </source>
</evidence>
<feature type="compositionally biased region" description="Basic and acidic residues" evidence="1">
    <location>
        <begin position="744"/>
        <end position="767"/>
    </location>
</feature>
<dbReference type="EMBL" id="JAPDFW010000114">
    <property type="protein sequence ID" value="KAJ5068476.1"/>
    <property type="molecule type" value="Genomic_DNA"/>
</dbReference>
<dbReference type="AlphaFoldDB" id="A0A9Q0L9C0"/>
<accession>A0A9Q0L9C0</accession>
<feature type="region of interest" description="Disordered" evidence="1">
    <location>
        <begin position="720"/>
        <end position="769"/>
    </location>
</feature>
<feature type="compositionally biased region" description="Low complexity" evidence="1">
    <location>
        <begin position="724"/>
        <end position="743"/>
    </location>
</feature>
<evidence type="ECO:0000256" key="1">
    <source>
        <dbReference type="SAM" id="MobiDB-lite"/>
    </source>
</evidence>
<proteinExistence type="predicted"/>
<name>A0A9Q0L9C0_ANAIG</name>
<dbReference type="PANTHER" id="PTHR36029">
    <property type="entry name" value="TSET COMPLEX MEMBER TSTA"/>
    <property type="match status" value="1"/>
</dbReference>
<dbReference type="Proteomes" id="UP001149090">
    <property type="component" value="Unassembled WGS sequence"/>
</dbReference>
<dbReference type="InterPro" id="IPR016024">
    <property type="entry name" value="ARM-type_fold"/>
</dbReference>
<dbReference type="SUPFAM" id="SSF48371">
    <property type="entry name" value="ARM repeat"/>
    <property type="match status" value="1"/>
</dbReference>
<protein>
    <submittedName>
        <fullName evidence="2">Tset complex member tsta</fullName>
    </submittedName>
</protein>
<comment type="caution">
    <text evidence="2">The sequence shown here is derived from an EMBL/GenBank/DDBJ whole genome shotgun (WGS) entry which is preliminary data.</text>
</comment>
<organism evidence="2 3">
    <name type="scientific">Anaeramoeba ignava</name>
    <name type="common">Anaerobic marine amoeba</name>
    <dbReference type="NCBI Taxonomy" id="1746090"/>
    <lineage>
        <taxon>Eukaryota</taxon>
        <taxon>Metamonada</taxon>
        <taxon>Anaeramoebidae</taxon>
        <taxon>Anaeramoeba</taxon>
    </lineage>
</organism>
<keyword evidence="3" id="KW-1185">Reference proteome</keyword>
<gene>
    <name evidence="2" type="ORF">M0811_02409</name>
</gene>
<sequence>MESFENNLLEDLLKGDSTKKINAINILSQLICEGRDISPLFKHIIENCLLDENSHRITKLTIYNLIRKISTTSNLILSQYWLKIAQALFRDIQNPDYEISISSIRIIPYIPNDIITQKMEQFNQHLVNILETSNQDLVLSSTIETLSFLIINKFEMIQKFPKQFIKKILKLSISFLLDQREIISLSAFKFIRNIFIEIIRAKPFEYNLPIEKKKIWDSNMLVISKYLSQQMFLNLDKIMRRYQSFQTSDRFICIYPIIIAAVQPFDPEIFQSNQIDTQKSTEELNKIIDENPNIQDQNESNESILKINQEDIQQKIDQIMNNIIIPEMLWFDNQVLFEICQILLMITIFNPNIIKFSWIKIITQNLLFLLEKFPSYFADGIILEILIELLPLLSNDMQMKVVEKLPEFIKSIKERKTRIKMIIKISKELIQISTTKIDSENSEKSQKIFISNFLQHKTMTQILKDNESSIREEIAYCISKVMILRLISEKYNMLELFQQEINPKEDFKSEEVIDFNLNQESQVKVSKDFQIFSFSDSNIVKTKEQIDKETEIKARLRKEIEKEILVGLQIVINLDCGTWVCKSGSLAINQVFELGLFLMKLIAILDLKNKTILHKKQRFLKRMNRSLKSIHYLSTRLNCLTLLVVFFDINSQENEANNNNSDEKKQITKRDNYSSIIFISLKEEMLNILSQKEQIENWLSKNDIGFKGLVDLNQKQKIVKRSQNENQNENENENQNQNQNQNENENKNQNENQPQEKSKESKEKTNFEEPINFPKYDFREYFFEDEMGNENIGAKMDLFTTLLNLLFLLIEKYPILSSDIFNLMNEIIQIAEKKHDYMLKELISSGNQVQQMISKQDKIETENKKQIYNNIIKLVKFIKFKVNYPEAQKIKNVSQKFLVSKSGEFSNLLSSFQNRAYELFANNFNFSAKEQTLQNQSKEQEEFEGLEYSNQWRKFFEWKKFNEDNYECSEQILVSGSSDPIRVFAFHEFIKNEKRIDLHLQVKNITSSDIDNLLLSIHTQGKIYPLNQKENSVEIQIKKLLKKENYFATIPLQINALGVNKIYMYLHFNAKQRQSIKLEPRNFQNILLNPFTIQIEELIQPLNLSKFTWNETWQDLEFISTISGLIQTENWSLEQLLNAFQKKSFCLVFQIGEFTEETSIQFAFSSVSLFDDLIFWVINGMRRNGKFLFKVEFRTNNPKVLKSISKNKQIWIQTISNEPIEFFHQF</sequence>
<dbReference type="PANTHER" id="PTHR36029:SF1">
    <property type="entry name" value="PROTEIN TPLATE"/>
    <property type="match status" value="1"/>
</dbReference>
<dbReference type="InterPro" id="IPR037501">
    <property type="entry name" value="TPLATE"/>
</dbReference>
<dbReference type="GO" id="GO:0006897">
    <property type="term" value="P:endocytosis"/>
    <property type="evidence" value="ECO:0007669"/>
    <property type="project" value="InterPro"/>
</dbReference>